<sequence>MNDISALLYRGRPQWVTDELLAGLVSESQALRPQAQVGERQFYRRGGDAAAAVAFSAELRGLVEQHVKPAAPTHFCDYLYYDREGDGIDPHVDTEEFPLNVLMMLVHEGEERSSNLVLFPSGGPETATPVPLRPGELVLFRANEIIHARSRLAAGERVHLLTFGFRRAAA</sequence>
<proteinExistence type="predicted"/>
<dbReference type="Proteomes" id="UP000295136">
    <property type="component" value="Unassembled WGS sequence"/>
</dbReference>
<dbReference type="Gene3D" id="2.60.120.620">
    <property type="entry name" value="q2cbj1_9rhob like domain"/>
    <property type="match status" value="1"/>
</dbReference>
<name>A0A4R5FUY9_9ACTN</name>
<dbReference type="EMBL" id="SMLD01000014">
    <property type="protein sequence ID" value="TDE57393.1"/>
    <property type="molecule type" value="Genomic_DNA"/>
</dbReference>
<organism evidence="1 2">
    <name type="scientific">Nonomuraea mesophila</name>
    <dbReference type="NCBI Taxonomy" id="2530382"/>
    <lineage>
        <taxon>Bacteria</taxon>
        <taxon>Bacillati</taxon>
        <taxon>Actinomycetota</taxon>
        <taxon>Actinomycetes</taxon>
        <taxon>Streptosporangiales</taxon>
        <taxon>Streptosporangiaceae</taxon>
        <taxon>Nonomuraea</taxon>
    </lineage>
</organism>
<accession>A0A4R5FUY9</accession>
<protein>
    <submittedName>
        <fullName evidence="1">2OG-Fe(II) oxygenase</fullName>
    </submittedName>
</protein>
<comment type="caution">
    <text evidence="1">The sequence shown here is derived from an EMBL/GenBank/DDBJ whole genome shotgun (WGS) entry which is preliminary data.</text>
</comment>
<reference evidence="1 2" key="1">
    <citation type="submission" date="2019-03" db="EMBL/GenBank/DDBJ databases">
        <title>Draft genome sequences of novel Actinobacteria.</title>
        <authorList>
            <person name="Sahin N."/>
            <person name="Ay H."/>
            <person name="Saygin H."/>
        </authorList>
    </citation>
    <scope>NUCLEOTIDE SEQUENCE [LARGE SCALE GENOMIC DNA]</scope>
    <source>
        <strain evidence="1 2">6K102</strain>
    </source>
</reference>
<evidence type="ECO:0000313" key="1">
    <source>
        <dbReference type="EMBL" id="TDE57393.1"/>
    </source>
</evidence>
<evidence type="ECO:0000313" key="2">
    <source>
        <dbReference type="Proteomes" id="UP000295136"/>
    </source>
</evidence>
<dbReference type="RefSeq" id="WP_132629168.1">
    <property type="nucleotide sequence ID" value="NZ_SMLD01000014.1"/>
</dbReference>
<gene>
    <name evidence="1" type="ORF">E1295_08140</name>
</gene>
<dbReference type="AlphaFoldDB" id="A0A4R5FUY9"/>
<keyword evidence="2" id="KW-1185">Reference proteome</keyword>